<accession>A0A9Q1QG68</accession>
<sequence>METLSRALGDEPEGGFLKLKETQEWLLGGTFVPVNKKPTNKEVQYDRERTKRLNLLRYEASYDAKWFSYAITTVASEGIARTVIHLYLDVCSLISVFPRFGHQFFWLMYSAQNDTDFNVLLMFQLKRELLFMTLGVGAACTAYCLLTLSIQFKELSNLTSINVNKAEAAMSYASGVGFRSVGKICIAIMMFRASQTRHLRTAGLQSIELSGNETSIYRISIIFVTNWRFPKSDGIEETGGNRIGIQSVDLQNLIGRSVKGSSIALSSPRLVIPAAVFGLYVLLHRNFANDVFDFQIVPAMLGMFAYKAAALIQAYRDNEDLKFIFPDDEESSND</sequence>
<proteinExistence type="predicted"/>
<dbReference type="OrthoDB" id="2019080at2759"/>
<reference evidence="1" key="1">
    <citation type="submission" date="2022-04" db="EMBL/GenBank/DDBJ databases">
        <title>Carnegiea gigantea Genome sequencing and assembly v2.</title>
        <authorList>
            <person name="Copetti D."/>
            <person name="Sanderson M.J."/>
            <person name="Burquez A."/>
            <person name="Wojciechowski M.F."/>
        </authorList>
    </citation>
    <scope>NUCLEOTIDE SEQUENCE</scope>
    <source>
        <strain evidence="1">SGP5-SGP5p</strain>
        <tissue evidence="1">Aerial part</tissue>
    </source>
</reference>
<dbReference type="PANTHER" id="PTHR34118:SF1">
    <property type="entry name" value="NF-KAPPA-B INHIBITOR-LIKE PROTEIN"/>
    <property type="match status" value="1"/>
</dbReference>
<dbReference type="AlphaFoldDB" id="A0A9Q1QG68"/>
<organism evidence="1 2">
    <name type="scientific">Carnegiea gigantea</name>
    <dbReference type="NCBI Taxonomy" id="171969"/>
    <lineage>
        <taxon>Eukaryota</taxon>
        <taxon>Viridiplantae</taxon>
        <taxon>Streptophyta</taxon>
        <taxon>Embryophyta</taxon>
        <taxon>Tracheophyta</taxon>
        <taxon>Spermatophyta</taxon>
        <taxon>Magnoliopsida</taxon>
        <taxon>eudicotyledons</taxon>
        <taxon>Gunneridae</taxon>
        <taxon>Pentapetalae</taxon>
        <taxon>Caryophyllales</taxon>
        <taxon>Cactineae</taxon>
        <taxon>Cactaceae</taxon>
        <taxon>Cactoideae</taxon>
        <taxon>Echinocereeae</taxon>
        <taxon>Carnegiea</taxon>
    </lineage>
</organism>
<evidence type="ECO:0000313" key="2">
    <source>
        <dbReference type="Proteomes" id="UP001153076"/>
    </source>
</evidence>
<gene>
    <name evidence="1" type="ORF">Cgig2_022442</name>
</gene>
<comment type="caution">
    <text evidence="1">The sequence shown here is derived from an EMBL/GenBank/DDBJ whole genome shotgun (WGS) entry which is preliminary data.</text>
</comment>
<dbReference type="Proteomes" id="UP001153076">
    <property type="component" value="Unassembled WGS sequence"/>
</dbReference>
<keyword evidence="2" id="KW-1185">Reference proteome</keyword>
<protein>
    <submittedName>
        <fullName evidence="1">Uncharacterized protein</fullName>
    </submittedName>
</protein>
<name>A0A9Q1QG68_9CARY</name>
<dbReference type="EMBL" id="JAKOGI010000222">
    <property type="protein sequence ID" value="KAJ8439305.1"/>
    <property type="molecule type" value="Genomic_DNA"/>
</dbReference>
<dbReference type="PANTHER" id="PTHR34118">
    <property type="entry name" value="NF-KAPPA-B INHIBITOR-LIKE PROTEIN-RELATED"/>
    <property type="match status" value="1"/>
</dbReference>
<evidence type="ECO:0000313" key="1">
    <source>
        <dbReference type="EMBL" id="KAJ8439305.1"/>
    </source>
</evidence>